<name>A0A5N6PPD5_9ASTR</name>
<dbReference type="Proteomes" id="UP000326396">
    <property type="component" value="Linkage Group LG11"/>
</dbReference>
<reference evidence="1 2" key="1">
    <citation type="submission" date="2019-05" db="EMBL/GenBank/DDBJ databases">
        <title>Mikania micrantha, genome provides insights into the molecular mechanism of rapid growth.</title>
        <authorList>
            <person name="Liu B."/>
        </authorList>
    </citation>
    <scope>NUCLEOTIDE SEQUENCE [LARGE SCALE GENOMIC DNA]</scope>
    <source>
        <strain evidence="1">NLD-2019</strain>
        <tissue evidence="1">Leaf</tissue>
    </source>
</reference>
<organism evidence="1 2">
    <name type="scientific">Mikania micrantha</name>
    <name type="common">bitter vine</name>
    <dbReference type="NCBI Taxonomy" id="192012"/>
    <lineage>
        <taxon>Eukaryota</taxon>
        <taxon>Viridiplantae</taxon>
        <taxon>Streptophyta</taxon>
        <taxon>Embryophyta</taxon>
        <taxon>Tracheophyta</taxon>
        <taxon>Spermatophyta</taxon>
        <taxon>Magnoliopsida</taxon>
        <taxon>eudicotyledons</taxon>
        <taxon>Gunneridae</taxon>
        <taxon>Pentapetalae</taxon>
        <taxon>asterids</taxon>
        <taxon>campanulids</taxon>
        <taxon>Asterales</taxon>
        <taxon>Asteraceae</taxon>
        <taxon>Asteroideae</taxon>
        <taxon>Heliantheae alliance</taxon>
        <taxon>Eupatorieae</taxon>
        <taxon>Mikania</taxon>
    </lineage>
</organism>
<keyword evidence="2" id="KW-1185">Reference proteome</keyword>
<accession>A0A5N6PPD5</accession>
<evidence type="ECO:0000313" key="1">
    <source>
        <dbReference type="EMBL" id="KAD6794940.1"/>
    </source>
</evidence>
<dbReference type="AlphaFoldDB" id="A0A5N6PPD5"/>
<evidence type="ECO:0000313" key="2">
    <source>
        <dbReference type="Proteomes" id="UP000326396"/>
    </source>
</evidence>
<protein>
    <submittedName>
        <fullName evidence="1">Uncharacterized protein</fullName>
    </submittedName>
</protein>
<gene>
    <name evidence="1" type="ORF">E3N88_05836</name>
</gene>
<comment type="caution">
    <text evidence="1">The sequence shown here is derived from an EMBL/GenBank/DDBJ whole genome shotgun (WGS) entry which is preliminary data.</text>
</comment>
<dbReference type="EMBL" id="SZYD01000003">
    <property type="protein sequence ID" value="KAD6794940.1"/>
    <property type="molecule type" value="Genomic_DNA"/>
</dbReference>
<proteinExistence type="predicted"/>
<sequence>MPSPLNRRWSFSPHCAPRSSLSLRRLSELLTDAPLLAVTTDHQYPPPLLPFSEIETRRGIRIDEDLNRSSIIRSTSWLSNLRFKSSTVSSSAPPWLRLLPMLTPQMSLTTTRLYHAGILPHKSPLNHTGIAIHPGSHVIFSTTAVYCYCCSSASAATILITWIKPLMTQITIEDQALLI</sequence>